<feature type="transmembrane region" description="Helical" evidence="9">
    <location>
        <begin position="136"/>
        <end position="153"/>
    </location>
</feature>
<feature type="transmembrane region" description="Helical" evidence="9">
    <location>
        <begin position="240"/>
        <end position="260"/>
    </location>
</feature>
<evidence type="ECO:0000256" key="5">
    <source>
        <dbReference type="ARBA" id="ARBA00022505"/>
    </source>
</evidence>
<keyword evidence="6 9" id="KW-0812">Transmembrane</keyword>
<comment type="subcellular location">
    <subcellularLocation>
        <location evidence="1 9">Cell membrane</location>
        <topology evidence="1 9">Multi-pass membrane protein</topology>
    </subcellularLocation>
</comment>
<dbReference type="CDD" id="cd06261">
    <property type="entry name" value="TM_PBP2"/>
    <property type="match status" value="1"/>
</dbReference>
<reference evidence="11" key="1">
    <citation type="journal article" date="2001" name="Int. J. Syst. Evol. Microbiol.">
        <title>Methanofollis aquaemaris sp. nov., a methanogen isolated from an aquaculture fish pond.</title>
        <authorList>
            <person name="Lai M.C."/>
            <person name="Chen S.C."/>
        </authorList>
    </citation>
    <scope>NUCLEOTIDE SEQUENCE</scope>
    <source>
        <strain evidence="11">N2F9704</strain>
    </source>
</reference>
<dbReference type="GO" id="GO:0055085">
    <property type="term" value="P:transmembrane transport"/>
    <property type="evidence" value="ECO:0007669"/>
    <property type="project" value="InterPro"/>
</dbReference>
<accession>A0A8A3S4E6</accession>
<keyword evidence="12" id="KW-1185">Reference proteome</keyword>
<keyword evidence="3 9" id="KW-0813">Transport</keyword>
<dbReference type="Proteomes" id="UP001042704">
    <property type="component" value="Chromosome"/>
</dbReference>
<keyword evidence="5" id="KW-0500">Molybdenum</keyword>
<dbReference type="GeneID" id="76423376"/>
<dbReference type="Pfam" id="PF00528">
    <property type="entry name" value="BPD_transp_1"/>
    <property type="match status" value="1"/>
</dbReference>
<feature type="transmembrane region" description="Helical" evidence="9">
    <location>
        <begin position="95"/>
        <end position="116"/>
    </location>
</feature>
<evidence type="ECO:0000256" key="8">
    <source>
        <dbReference type="ARBA" id="ARBA00023136"/>
    </source>
</evidence>
<feature type="transmembrane region" description="Helical" evidence="9">
    <location>
        <begin position="63"/>
        <end position="83"/>
    </location>
</feature>
<dbReference type="InterPro" id="IPR035906">
    <property type="entry name" value="MetI-like_sf"/>
</dbReference>
<protein>
    <submittedName>
        <fullName evidence="11">ABC transporter permease subunit</fullName>
    </submittedName>
</protein>
<comment type="similarity">
    <text evidence="2 9">Belongs to the binding-protein-dependent transport system permease family.</text>
</comment>
<evidence type="ECO:0000313" key="12">
    <source>
        <dbReference type="Proteomes" id="UP001042704"/>
    </source>
</evidence>
<evidence type="ECO:0000256" key="7">
    <source>
        <dbReference type="ARBA" id="ARBA00022989"/>
    </source>
</evidence>
<proteinExistence type="inferred from homology"/>
<dbReference type="PANTHER" id="PTHR30183">
    <property type="entry name" value="MOLYBDENUM TRANSPORT SYSTEM PERMEASE PROTEIN MODB"/>
    <property type="match status" value="1"/>
</dbReference>
<organism evidence="11 12">
    <name type="scientific">Methanofollis aquaemaris</name>
    <dbReference type="NCBI Taxonomy" id="126734"/>
    <lineage>
        <taxon>Archaea</taxon>
        <taxon>Methanobacteriati</taxon>
        <taxon>Methanobacteriota</taxon>
        <taxon>Stenosarchaea group</taxon>
        <taxon>Methanomicrobia</taxon>
        <taxon>Methanomicrobiales</taxon>
        <taxon>Methanomicrobiaceae</taxon>
        <taxon>Methanofollis</taxon>
    </lineage>
</organism>
<evidence type="ECO:0000256" key="2">
    <source>
        <dbReference type="ARBA" id="ARBA00009306"/>
    </source>
</evidence>
<dbReference type="EMBL" id="CP036172">
    <property type="protein sequence ID" value="QSZ66611.1"/>
    <property type="molecule type" value="Genomic_DNA"/>
</dbReference>
<dbReference type="SUPFAM" id="SSF161098">
    <property type="entry name" value="MetI-like"/>
    <property type="match status" value="1"/>
</dbReference>
<sequence>MGRRRPLPDRCLLSFAVIGSLLVLYTLLALLNMAAGELSDIPHLLRVAAEEKVIGTILTTMEAGLATVIILLFLGIPLAYVLARTDFWGKGIVEALIDMPLMLPHTVAGIMVYILFMRRGLIGAPLYEVGIVFEEAFAGIVVAMLFVSAPYFVDAVREGFEKVPVHLENVARTLGATRFQAFTRVVIPLSVRHIFNGSILAWGRAIGEFAAVVFIAYYPFVISTLIYNTFTTDGIKESTSVAFVMIVVCFAVFAALRIIMKHVGRYDDRI</sequence>
<keyword evidence="8 9" id="KW-0472">Membrane</keyword>
<evidence type="ECO:0000259" key="10">
    <source>
        <dbReference type="PROSITE" id="PS50928"/>
    </source>
</evidence>
<name>A0A8A3S4E6_9EURY</name>
<keyword evidence="4" id="KW-1003">Cell membrane</keyword>
<dbReference type="KEGG" id="maqe:RJ40_03405"/>
<evidence type="ECO:0000256" key="1">
    <source>
        <dbReference type="ARBA" id="ARBA00004651"/>
    </source>
</evidence>
<gene>
    <name evidence="11" type="ORF">RJ40_03405</name>
</gene>
<evidence type="ECO:0000256" key="9">
    <source>
        <dbReference type="RuleBase" id="RU363032"/>
    </source>
</evidence>
<evidence type="ECO:0000256" key="6">
    <source>
        <dbReference type="ARBA" id="ARBA00022692"/>
    </source>
</evidence>
<feature type="transmembrane region" description="Helical" evidence="9">
    <location>
        <begin position="12"/>
        <end position="35"/>
    </location>
</feature>
<keyword evidence="7 9" id="KW-1133">Transmembrane helix</keyword>
<dbReference type="AlphaFoldDB" id="A0A8A3S4E6"/>
<dbReference type="GO" id="GO:0005886">
    <property type="term" value="C:plasma membrane"/>
    <property type="evidence" value="ECO:0007669"/>
    <property type="project" value="UniProtKB-SubCell"/>
</dbReference>
<dbReference type="InterPro" id="IPR000515">
    <property type="entry name" value="MetI-like"/>
</dbReference>
<feature type="domain" description="ABC transmembrane type-1" evidence="10">
    <location>
        <begin position="57"/>
        <end position="254"/>
    </location>
</feature>
<reference evidence="11" key="2">
    <citation type="submission" date="2019-02" db="EMBL/GenBank/DDBJ databases">
        <authorList>
            <person name="Chen S.-C."/>
            <person name="Chien H.-H."/>
            <person name="Lai M.-C."/>
        </authorList>
    </citation>
    <scope>NUCLEOTIDE SEQUENCE</scope>
    <source>
        <strain evidence="11">N2F9704</strain>
    </source>
</reference>
<dbReference type="PANTHER" id="PTHR30183:SF3">
    <property type="entry name" value="MOLYBDENUM TRANSPORT SYSTEM PERMEASE PROTEIN MODB"/>
    <property type="match status" value="1"/>
</dbReference>
<dbReference type="PROSITE" id="PS50928">
    <property type="entry name" value="ABC_TM1"/>
    <property type="match status" value="1"/>
</dbReference>
<dbReference type="RefSeq" id="WP_265581962.1">
    <property type="nucleotide sequence ID" value="NZ_CP036172.1"/>
</dbReference>
<feature type="transmembrane region" description="Helical" evidence="9">
    <location>
        <begin position="199"/>
        <end position="220"/>
    </location>
</feature>
<dbReference type="Gene3D" id="1.10.3720.10">
    <property type="entry name" value="MetI-like"/>
    <property type="match status" value="1"/>
</dbReference>
<evidence type="ECO:0000256" key="3">
    <source>
        <dbReference type="ARBA" id="ARBA00022448"/>
    </source>
</evidence>
<evidence type="ECO:0000256" key="4">
    <source>
        <dbReference type="ARBA" id="ARBA00022475"/>
    </source>
</evidence>
<evidence type="ECO:0000313" key="11">
    <source>
        <dbReference type="EMBL" id="QSZ66611.1"/>
    </source>
</evidence>